<dbReference type="InterPro" id="IPR029787">
    <property type="entry name" value="Nucleotide_cyclase"/>
</dbReference>
<proteinExistence type="predicted"/>
<evidence type="ECO:0000313" key="4">
    <source>
        <dbReference type="EMBL" id="MFC5524435.1"/>
    </source>
</evidence>
<dbReference type="RefSeq" id="WP_377316632.1">
    <property type="nucleotide sequence ID" value="NZ_JBHSNF010000001.1"/>
</dbReference>
<dbReference type="EMBL" id="JBHSNF010000001">
    <property type="protein sequence ID" value="MFC5524435.1"/>
    <property type="molecule type" value="Genomic_DNA"/>
</dbReference>
<dbReference type="InterPro" id="IPR000160">
    <property type="entry name" value="GGDEF_dom"/>
</dbReference>
<comment type="caution">
    <text evidence="4">The sequence shown here is derived from an EMBL/GenBank/DDBJ whole genome shotgun (WGS) entry which is preliminary data.</text>
</comment>
<accession>A0ABW0QIJ1</accession>
<dbReference type="Proteomes" id="UP001596114">
    <property type="component" value="Unassembled WGS sequence"/>
</dbReference>
<dbReference type="SMART" id="SM00065">
    <property type="entry name" value="GAF"/>
    <property type="match status" value="2"/>
</dbReference>
<dbReference type="PANTHER" id="PTHR33121:SF70">
    <property type="entry name" value="SIGNALING PROTEIN YKOW"/>
    <property type="match status" value="1"/>
</dbReference>
<dbReference type="CDD" id="cd01949">
    <property type="entry name" value="GGDEF"/>
    <property type="match status" value="1"/>
</dbReference>
<dbReference type="PANTHER" id="PTHR33121">
    <property type="entry name" value="CYCLIC DI-GMP PHOSPHODIESTERASE PDEF"/>
    <property type="match status" value="1"/>
</dbReference>
<dbReference type="Pfam" id="PF13185">
    <property type="entry name" value="GAF_2"/>
    <property type="match status" value="1"/>
</dbReference>
<dbReference type="InterPro" id="IPR003018">
    <property type="entry name" value="GAF"/>
</dbReference>
<dbReference type="SUPFAM" id="SSF55781">
    <property type="entry name" value="GAF domain-like"/>
    <property type="match status" value="2"/>
</dbReference>
<dbReference type="PROSITE" id="PS50887">
    <property type="entry name" value="GGDEF"/>
    <property type="match status" value="1"/>
</dbReference>
<dbReference type="SMART" id="SM00267">
    <property type="entry name" value="GGDEF"/>
    <property type="match status" value="1"/>
</dbReference>
<name>A0ABW0QIJ1_9GAMM</name>
<evidence type="ECO:0000256" key="1">
    <source>
        <dbReference type="SAM" id="Coils"/>
    </source>
</evidence>
<protein>
    <submittedName>
        <fullName evidence="4">EAL domain-containing protein</fullName>
    </submittedName>
</protein>
<dbReference type="Pfam" id="PF01590">
    <property type="entry name" value="GAF"/>
    <property type="match status" value="1"/>
</dbReference>
<dbReference type="SUPFAM" id="SSF55073">
    <property type="entry name" value="Nucleotide cyclase"/>
    <property type="match status" value="1"/>
</dbReference>
<feature type="coiled-coil region" evidence="1">
    <location>
        <begin position="522"/>
        <end position="553"/>
    </location>
</feature>
<keyword evidence="1" id="KW-0175">Coiled coil</keyword>
<evidence type="ECO:0000259" key="3">
    <source>
        <dbReference type="PROSITE" id="PS50887"/>
    </source>
</evidence>
<dbReference type="CDD" id="cd01948">
    <property type="entry name" value="EAL"/>
    <property type="match status" value="1"/>
</dbReference>
<keyword evidence="5" id="KW-1185">Reference proteome</keyword>
<dbReference type="Pfam" id="PF00563">
    <property type="entry name" value="EAL"/>
    <property type="match status" value="1"/>
</dbReference>
<feature type="domain" description="GGDEF" evidence="3">
    <location>
        <begin position="585"/>
        <end position="718"/>
    </location>
</feature>
<evidence type="ECO:0000259" key="2">
    <source>
        <dbReference type="PROSITE" id="PS50883"/>
    </source>
</evidence>
<sequence>MNPKRTPSPNASDGTDRPAWLSRLIQAATPADVTALIIALAQSLPDCQTATLLHGPDEASIGPGTAARPAGMVWARAALSRDELCLSEDGRWAAWPLLSGERVVLLLHFAAGQVAEQLREALSADLGLAGQRLAQTFELSNLQGANKQLERSEILQRALFAIADLAGSDLPMPKMLRGIHKIVSSLMYGENFFIVRHDPLRRTWRFLYYADVIDTEGQDTTRETPLDDWRGTLTHRVLTSGQPMRGSAEALRATIDGVLLKMGPDSSDWLGVPMVLDGQVHGALVVQSYKPGVSFTMEDQELLGFVGNHILTALERKQDKDELESRVRLRTRELAQANTGLQQEILDRQRAEQLQRALFQLAQLATVDIDENSFYRRVHTVVGALLNAENFFIALLADDRSMLEFPYYVDVNGHSKSSRALGRGLSEHVLRHARPILVCRAEIDELVRQGEMGPSDTPNVATSWLGVPLQVGDEVIGLVVVQSYVPEARYSEADRELLTFAALQIANSIYRRRTAVSLHESNVQLERRVDERTQELRQEIQQRERVQEQLKHQVMHDRLTGLPNRGFLRDRLNCVLETLQRHPERRCALLYLDVDRFKVINDSIGHLAGDEFLKAVADRLRCCVRDPDMVARLSGDEFAILLEDVPGAETAAEVAQRILRVLGAPLRLSGKELEPSASMGIAIGDSRYLKSDDLLRDADIALYRAKERGRKRFEMFDETLATDAIDVLTLEGDLRHALMHDEFEPHFQPICRLDGGEVVGYEALIRWNHPQRGVLMPADFLRVAEDSGLIETIDWRMFEMSCTRFKRDAPSGIFVTINVSARHLRHLDFDVRLLQLLARTGLSPTRVIVEVTEGALLDSPGRVRDTLDRLRMVGVGAALDDFGTGYSSLSYLHSLPLRMLKIDKSFVHELQHGANTSSTTVVAAILALARALNIQVIAEGIETETQRAALKAMGGDMGQGYLLGYPGPLAGGLDRAEPHPAGHELAAI</sequence>
<evidence type="ECO:0000313" key="5">
    <source>
        <dbReference type="Proteomes" id="UP001596114"/>
    </source>
</evidence>
<dbReference type="SUPFAM" id="SSF141868">
    <property type="entry name" value="EAL domain-like"/>
    <property type="match status" value="1"/>
</dbReference>
<dbReference type="InterPro" id="IPR001633">
    <property type="entry name" value="EAL_dom"/>
</dbReference>
<dbReference type="PROSITE" id="PS50883">
    <property type="entry name" value="EAL"/>
    <property type="match status" value="1"/>
</dbReference>
<organism evidence="4 5">
    <name type="scientific">Rhodanobacter ginsengisoli</name>
    <dbReference type="NCBI Taxonomy" id="418646"/>
    <lineage>
        <taxon>Bacteria</taxon>
        <taxon>Pseudomonadati</taxon>
        <taxon>Pseudomonadota</taxon>
        <taxon>Gammaproteobacteria</taxon>
        <taxon>Lysobacterales</taxon>
        <taxon>Rhodanobacteraceae</taxon>
        <taxon>Rhodanobacter</taxon>
    </lineage>
</organism>
<dbReference type="InterPro" id="IPR035919">
    <property type="entry name" value="EAL_sf"/>
</dbReference>
<reference evidence="5" key="1">
    <citation type="journal article" date="2019" name="Int. J. Syst. Evol. Microbiol.">
        <title>The Global Catalogue of Microorganisms (GCM) 10K type strain sequencing project: providing services to taxonomists for standard genome sequencing and annotation.</title>
        <authorList>
            <consortium name="The Broad Institute Genomics Platform"/>
            <consortium name="The Broad Institute Genome Sequencing Center for Infectious Disease"/>
            <person name="Wu L."/>
            <person name="Ma J."/>
        </authorList>
    </citation>
    <scope>NUCLEOTIDE SEQUENCE [LARGE SCALE GENOMIC DNA]</scope>
    <source>
        <strain evidence="5">CGMCC 1.16619</strain>
    </source>
</reference>
<dbReference type="NCBIfam" id="TIGR00254">
    <property type="entry name" value="GGDEF"/>
    <property type="match status" value="1"/>
</dbReference>
<gene>
    <name evidence="4" type="ORF">ACFPPA_01635</name>
</gene>
<dbReference type="InterPro" id="IPR029016">
    <property type="entry name" value="GAF-like_dom_sf"/>
</dbReference>
<dbReference type="Gene3D" id="3.20.20.450">
    <property type="entry name" value="EAL domain"/>
    <property type="match status" value="1"/>
</dbReference>
<dbReference type="Gene3D" id="3.30.70.270">
    <property type="match status" value="1"/>
</dbReference>
<dbReference type="InterPro" id="IPR050706">
    <property type="entry name" value="Cyclic-di-GMP_PDE-like"/>
</dbReference>
<feature type="domain" description="EAL" evidence="2">
    <location>
        <begin position="727"/>
        <end position="980"/>
    </location>
</feature>
<dbReference type="Pfam" id="PF00990">
    <property type="entry name" value="GGDEF"/>
    <property type="match status" value="1"/>
</dbReference>
<dbReference type="SMART" id="SM00052">
    <property type="entry name" value="EAL"/>
    <property type="match status" value="1"/>
</dbReference>
<dbReference type="Gene3D" id="3.30.450.40">
    <property type="match status" value="2"/>
</dbReference>
<dbReference type="InterPro" id="IPR043128">
    <property type="entry name" value="Rev_trsase/Diguanyl_cyclase"/>
</dbReference>